<evidence type="ECO:0000313" key="3">
    <source>
        <dbReference type="EMBL" id="MQY13806.1"/>
    </source>
</evidence>
<dbReference type="AlphaFoldDB" id="A0A7K0CK17"/>
<keyword evidence="4" id="KW-1185">Reference proteome</keyword>
<feature type="chain" id="PRO_5029532583" description="Secreted protein" evidence="2">
    <location>
        <begin position="30"/>
        <end position="97"/>
    </location>
</feature>
<dbReference type="Proteomes" id="UP000466345">
    <property type="component" value="Unassembled WGS sequence"/>
</dbReference>
<feature type="compositionally biased region" description="Polar residues" evidence="1">
    <location>
        <begin position="56"/>
        <end position="75"/>
    </location>
</feature>
<evidence type="ECO:0008006" key="5">
    <source>
        <dbReference type="Google" id="ProtNLM"/>
    </source>
</evidence>
<accession>A0A7K0CK17</accession>
<sequence>MASIRTARLIAAAAAVPLAAALFSGVAQADNGAFAEGFSNAANVGQAGVGGSNSGISSQTQQVAQGGGSNESSTATAVGWGNVIDQSDTAVVFTNLW</sequence>
<evidence type="ECO:0000313" key="4">
    <source>
        <dbReference type="Proteomes" id="UP000466345"/>
    </source>
</evidence>
<evidence type="ECO:0000256" key="1">
    <source>
        <dbReference type="SAM" id="MobiDB-lite"/>
    </source>
</evidence>
<gene>
    <name evidence="3" type="ORF">SRB5_39610</name>
</gene>
<name>A0A7K0CK17_9ACTN</name>
<comment type="caution">
    <text evidence="3">The sequence shown here is derived from an EMBL/GenBank/DDBJ whole genome shotgun (WGS) entry which is preliminary data.</text>
</comment>
<proteinExistence type="predicted"/>
<evidence type="ECO:0000256" key="2">
    <source>
        <dbReference type="SAM" id="SignalP"/>
    </source>
</evidence>
<dbReference type="OrthoDB" id="4338412at2"/>
<dbReference type="RefSeq" id="WP_153453860.1">
    <property type="nucleotide sequence ID" value="NZ_WEGJ01000015.1"/>
</dbReference>
<reference evidence="3 4" key="1">
    <citation type="submission" date="2019-10" db="EMBL/GenBank/DDBJ databases">
        <title>Streptomyces smaragdinus sp. nov. and Streptomyces fabii sp. nov., isolated from the gut of fungus growing-termite Macrotermes natalensis.</title>
        <authorList>
            <person name="Schwitalla J."/>
            <person name="Benndorf R."/>
            <person name="Martin K."/>
            <person name="De Beer W."/>
            <person name="Kaster A.-K."/>
            <person name="Vollmers J."/>
            <person name="Poulsen M."/>
            <person name="Beemelmanns C."/>
        </authorList>
    </citation>
    <scope>NUCLEOTIDE SEQUENCE [LARGE SCALE GENOMIC DNA]</scope>
    <source>
        <strain evidence="3 4">RB5</strain>
    </source>
</reference>
<protein>
    <recommendedName>
        <fullName evidence="5">Secreted protein</fullName>
    </recommendedName>
</protein>
<feature type="region of interest" description="Disordered" evidence="1">
    <location>
        <begin position="51"/>
        <end position="75"/>
    </location>
</feature>
<organism evidence="3 4">
    <name type="scientific">Streptomyces smaragdinus</name>
    <dbReference type="NCBI Taxonomy" id="2585196"/>
    <lineage>
        <taxon>Bacteria</taxon>
        <taxon>Bacillati</taxon>
        <taxon>Actinomycetota</taxon>
        <taxon>Actinomycetes</taxon>
        <taxon>Kitasatosporales</taxon>
        <taxon>Streptomycetaceae</taxon>
        <taxon>Streptomyces</taxon>
    </lineage>
</organism>
<keyword evidence="2" id="KW-0732">Signal</keyword>
<dbReference type="EMBL" id="WEGJ01000015">
    <property type="protein sequence ID" value="MQY13806.1"/>
    <property type="molecule type" value="Genomic_DNA"/>
</dbReference>
<feature type="signal peptide" evidence="2">
    <location>
        <begin position="1"/>
        <end position="29"/>
    </location>
</feature>